<feature type="transmembrane region" description="Helical" evidence="15">
    <location>
        <begin position="62"/>
        <end position="82"/>
    </location>
</feature>
<reference evidence="17 18" key="1">
    <citation type="submission" date="2020-01" db="EMBL/GenBank/DDBJ databases">
        <title>Anaeroalcalibacter tamaniensis gen. nov., sp. nov., moderately halophilic strictly anaerobic fermenter bacterium from mud volcano of Taman peninsula.</title>
        <authorList>
            <person name="Frolova A."/>
            <person name="Merkel A.Y."/>
            <person name="Slobodkin A.I."/>
        </authorList>
    </citation>
    <scope>NUCLEOTIDE SEQUENCE [LARGE SCALE GENOMIC DNA]</scope>
    <source>
        <strain evidence="17 18">F-3ap</strain>
    </source>
</reference>
<dbReference type="GO" id="GO:0005886">
    <property type="term" value="C:plasma membrane"/>
    <property type="evidence" value="ECO:0007669"/>
    <property type="project" value="UniProtKB-SubCell"/>
</dbReference>
<evidence type="ECO:0000259" key="16">
    <source>
        <dbReference type="PROSITE" id="PS51099"/>
    </source>
</evidence>
<keyword evidence="3" id="KW-0813">Transport</keyword>
<evidence type="ECO:0000256" key="10">
    <source>
        <dbReference type="ARBA" id="ARBA00023136"/>
    </source>
</evidence>
<evidence type="ECO:0000256" key="1">
    <source>
        <dbReference type="ARBA" id="ARBA00004651"/>
    </source>
</evidence>
<evidence type="ECO:0000256" key="8">
    <source>
        <dbReference type="ARBA" id="ARBA00022692"/>
    </source>
</evidence>
<feature type="transmembrane region" description="Helical" evidence="15">
    <location>
        <begin position="358"/>
        <end position="381"/>
    </location>
</feature>
<keyword evidence="18" id="KW-1185">Reference proteome</keyword>
<dbReference type="InterPro" id="IPR051562">
    <property type="entry name" value="Ascorbate-PTS_EIIC"/>
</dbReference>
<protein>
    <recommendedName>
        <fullName evidence="13">Ascorbate-specific PTS system EIIC component</fullName>
    </recommendedName>
    <alternativeName>
        <fullName evidence="14">Ascorbate-specific permease IIC component UlaA</fullName>
    </alternativeName>
</protein>
<evidence type="ECO:0000256" key="13">
    <source>
        <dbReference type="ARBA" id="ARBA00039702"/>
    </source>
</evidence>
<dbReference type="AlphaFoldDB" id="A0A7X5HWC9"/>
<accession>A0A7X5HWC9</accession>
<keyword evidence="6" id="KW-0808">Transferase</keyword>
<dbReference type="NCBIfam" id="NF009553">
    <property type="entry name" value="PRK12997.1-5"/>
    <property type="match status" value="1"/>
</dbReference>
<sequence length="474" mass="49585">MCGSGLGSSFMVEMNIKTALKDLGVQDVEVEHVDLGSGYPGIADLIVCGKDLEDNCSRFGNVLGFLILGAGAGVIVSAIEPFGAMFGEAFNMQGVVPNNEAIVAAALGTYGSATAIIMIVGMVSNILIARFTRLKFIFLTGHHTLYMAALIAIVLVVAGFEGILLYLLGGMALGLTMAVFPALAHPTMRKITGNDDIAFGHFSTLTYILSAQIGKMVGKGSKSTEETSFPKGLSFLRDSSVSIALTMMVMYLIVAVIAGAEFTETLSGGQNFIIFALLQAIAFAAGVYIVLQGVRMVIAEIVPAFKGFSEKVVPDAKPALDCPVVFPFAPNAVLIGFLASFTGGVIGMLILVGLRDTAFNLMVILPGVVPHFFVGATAGVFGNATGGRRGAVIGAFVNGLLLTFLPLLLLPVLGDLGYANTTFSDADFVGVGFLIGRIAAFRNTWVVGLLISGLFALPFVHALFSRGRVQAAEE</sequence>
<evidence type="ECO:0000256" key="14">
    <source>
        <dbReference type="ARBA" id="ARBA00042859"/>
    </source>
</evidence>
<feature type="transmembrane region" description="Helical" evidence="15">
    <location>
        <begin position="393"/>
        <end position="413"/>
    </location>
</feature>
<keyword evidence="5" id="KW-0762">Sugar transport</keyword>
<evidence type="ECO:0000313" key="17">
    <source>
        <dbReference type="EMBL" id="NDL67843.1"/>
    </source>
</evidence>
<dbReference type="NCBIfam" id="NF006920">
    <property type="entry name" value="PRK09410.1-2"/>
    <property type="match status" value="1"/>
</dbReference>
<keyword evidence="7" id="KW-0598">Phosphotransferase system</keyword>
<feature type="transmembrane region" description="Helical" evidence="15">
    <location>
        <begin position="445"/>
        <end position="464"/>
    </location>
</feature>
<evidence type="ECO:0000256" key="2">
    <source>
        <dbReference type="ARBA" id="ARBA00011738"/>
    </source>
</evidence>
<comment type="subcellular location">
    <subcellularLocation>
        <location evidence="1">Cell membrane</location>
        <topology evidence="1">Multi-pass membrane protein</topology>
    </subcellularLocation>
</comment>
<evidence type="ECO:0000256" key="4">
    <source>
        <dbReference type="ARBA" id="ARBA00022475"/>
    </source>
</evidence>
<dbReference type="InterPro" id="IPR013011">
    <property type="entry name" value="PTS_EIIB_2"/>
</dbReference>
<dbReference type="NCBIfam" id="NF006922">
    <property type="entry name" value="PRK09410.1-5"/>
    <property type="match status" value="1"/>
</dbReference>
<feature type="transmembrane region" description="Helical" evidence="15">
    <location>
        <begin position="332"/>
        <end position="352"/>
    </location>
</feature>
<comment type="subunit">
    <text evidence="2">Homodimer.</text>
</comment>
<gene>
    <name evidence="17" type="ORF">GXN74_08835</name>
</gene>
<name>A0A7X5HWC9_9FIRM</name>
<keyword evidence="10 15" id="KW-0472">Membrane</keyword>
<dbReference type="Gene3D" id="3.40.50.2300">
    <property type="match status" value="1"/>
</dbReference>
<keyword evidence="8 15" id="KW-0812">Transmembrane</keyword>
<keyword evidence="9 15" id="KW-1133">Transmembrane helix</keyword>
<feature type="transmembrane region" description="Helical" evidence="15">
    <location>
        <begin position="241"/>
        <end position="260"/>
    </location>
</feature>
<dbReference type="PANTHER" id="PTHR33843:SF4">
    <property type="entry name" value="ASCORBATE-SPECIFIC PTS SYSTEM EIIC COMPONENT"/>
    <property type="match status" value="1"/>
</dbReference>
<evidence type="ECO:0000256" key="12">
    <source>
        <dbReference type="ARBA" id="ARBA00038218"/>
    </source>
</evidence>
<dbReference type="InterPro" id="IPR036095">
    <property type="entry name" value="PTS_EIIB-like_sf"/>
</dbReference>
<dbReference type="GO" id="GO:0008982">
    <property type="term" value="F:protein-N(PI)-phosphohistidine-sugar phosphotransferase activity"/>
    <property type="evidence" value="ECO:0007669"/>
    <property type="project" value="InterPro"/>
</dbReference>
<evidence type="ECO:0000313" key="18">
    <source>
        <dbReference type="Proteomes" id="UP000461585"/>
    </source>
</evidence>
<feature type="transmembrane region" description="Helical" evidence="15">
    <location>
        <begin position="272"/>
        <end position="291"/>
    </location>
</feature>
<evidence type="ECO:0000256" key="9">
    <source>
        <dbReference type="ARBA" id="ARBA00022989"/>
    </source>
</evidence>
<feature type="transmembrane region" description="Helical" evidence="15">
    <location>
        <begin position="136"/>
        <end position="157"/>
    </location>
</feature>
<feature type="transmembrane region" description="Helical" evidence="15">
    <location>
        <begin position="163"/>
        <end position="184"/>
    </location>
</feature>
<evidence type="ECO:0000256" key="15">
    <source>
        <dbReference type="SAM" id="Phobius"/>
    </source>
</evidence>
<feature type="transmembrane region" description="Helical" evidence="15">
    <location>
        <begin position="102"/>
        <end position="124"/>
    </location>
</feature>
<proteinExistence type="inferred from homology"/>
<evidence type="ECO:0000256" key="3">
    <source>
        <dbReference type="ARBA" id="ARBA00022448"/>
    </source>
</evidence>
<evidence type="ECO:0000256" key="5">
    <source>
        <dbReference type="ARBA" id="ARBA00022597"/>
    </source>
</evidence>
<organism evidence="17 18">
    <name type="scientific">Anaerotalea alkaliphila</name>
    <dbReference type="NCBI Taxonomy" id="2662126"/>
    <lineage>
        <taxon>Bacteria</taxon>
        <taxon>Bacillati</taxon>
        <taxon>Bacillota</taxon>
        <taxon>Clostridia</taxon>
        <taxon>Eubacteriales</taxon>
        <taxon>Anaerotalea</taxon>
    </lineage>
</organism>
<evidence type="ECO:0000256" key="7">
    <source>
        <dbReference type="ARBA" id="ARBA00022683"/>
    </source>
</evidence>
<dbReference type="CDD" id="cd05563">
    <property type="entry name" value="PTS_IIB_ascorbate"/>
    <property type="match status" value="1"/>
</dbReference>
<evidence type="ECO:0000256" key="6">
    <source>
        <dbReference type="ARBA" id="ARBA00022679"/>
    </source>
</evidence>
<dbReference type="SUPFAM" id="SSF52794">
    <property type="entry name" value="PTS system IIB component-like"/>
    <property type="match status" value="1"/>
</dbReference>
<dbReference type="PROSITE" id="PS51099">
    <property type="entry name" value="PTS_EIIB_TYPE_2"/>
    <property type="match status" value="1"/>
</dbReference>
<comment type="function">
    <text evidence="11">The phosphoenolpyruvate-dependent sugar phosphotransferase system (sugar PTS), a major carbohydrate active transport system, catalyzes the phosphorylation of incoming sugar substrates concomitantly with their translocation across the cell membrane. The enzyme II UlaABC PTS system is involved in ascorbate transport.</text>
</comment>
<dbReference type="EMBL" id="JAAEEH010000022">
    <property type="protein sequence ID" value="NDL67843.1"/>
    <property type="molecule type" value="Genomic_DNA"/>
</dbReference>
<comment type="similarity">
    <text evidence="12">Belongs to the UlaA family.</text>
</comment>
<comment type="caution">
    <text evidence="17">The sequence shown here is derived from an EMBL/GenBank/DDBJ whole genome shotgun (WGS) entry which is preliminary data.</text>
</comment>
<feature type="domain" description="PTS EIIB type-2" evidence="16">
    <location>
        <begin position="1"/>
        <end position="86"/>
    </location>
</feature>
<dbReference type="InterPro" id="IPR004703">
    <property type="entry name" value="PTS_sugar-sp_permease"/>
</dbReference>
<keyword evidence="4" id="KW-1003">Cell membrane</keyword>
<dbReference type="PANTHER" id="PTHR33843">
    <property type="entry name" value="ASCORBATE-SPECIFIC PTS SYSTEM EIIC COMPONENT"/>
    <property type="match status" value="1"/>
</dbReference>
<dbReference type="Pfam" id="PF03611">
    <property type="entry name" value="EIIC-GAT"/>
    <property type="match status" value="1"/>
</dbReference>
<evidence type="ECO:0000256" key="11">
    <source>
        <dbReference type="ARBA" id="ARBA00037387"/>
    </source>
</evidence>
<dbReference type="GO" id="GO:0009401">
    <property type="term" value="P:phosphoenolpyruvate-dependent sugar phosphotransferase system"/>
    <property type="evidence" value="ECO:0007669"/>
    <property type="project" value="UniProtKB-KW"/>
</dbReference>
<dbReference type="Proteomes" id="UP000461585">
    <property type="component" value="Unassembled WGS sequence"/>
</dbReference>